<keyword evidence="2 7" id="KW-0489">Methyltransferase</keyword>
<dbReference type="EC" id="2.1.1.297" evidence="7"/>
<protein>
    <submittedName>
        <fullName evidence="7">Release factor glutamine methyltransferase</fullName>
        <ecNumber evidence="7">2.1.1.297</ecNumber>
    </submittedName>
</protein>
<dbReference type="Gene3D" id="3.40.50.150">
    <property type="entry name" value="Vaccinia Virus protein VP39"/>
    <property type="match status" value="1"/>
</dbReference>
<dbReference type="CDD" id="cd02440">
    <property type="entry name" value="AdoMet_MTases"/>
    <property type="match status" value="1"/>
</dbReference>
<evidence type="ECO:0000256" key="2">
    <source>
        <dbReference type="ARBA" id="ARBA00022603"/>
    </source>
</evidence>
<dbReference type="EMBL" id="JADOUA010000001">
    <property type="protein sequence ID" value="MBG6093856.1"/>
    <property type="molecule type" value="Genomic_DNA"/>
</dbReference>
<keyword evidence="4" id="KW-0949">S-adenosyl-L-methionine</keyword>
<dbReference type="PANTHER" id="PTHR45875">
    <property type="entry name" value="METHYLTRANSFERASE N6AMT1"/>
    <property type="match status" value="1"/>
</dbReference>
<dbReference type="AlphaFoldDB" id="A0A931DTZ5"/>
<keyword evidence="3 7" id="KW-0808">Transferase</keyword>
<reference evidence="7" key="1">
    <citation type="submission" date="2020-11" db="EMBL/GenBank/DDBJ databases">
        <title>Sequencing the genomes of 1000 actinobacteria strains.</title>
        <authorList>
            <person name="Klenk H.-P."/>
        </authorList>
    </citation>
    <scope>NUCLEOTIDE SEQUENCE</scope>
    <source>
        <strain evidence="7">DSM 43175</strain>
    </source>
</reference>
<evidence type="ECO:0000259" key="6">
    <source>
        <dbReference type="Pfam" id="PF05175"/>
    </source>
</evidence>
<dbReference type="InterPro" id="IPR002052">
    <property type="entry name" value="DNA_methylase_N6_adenine_CS"/>
</dbReference>
<dbReference type="GO" id="GO:0032259">
    <property type="term" value="P:methylation"/>
    <property type="evidence" value="ECO:0007669"/>
    <property type="project" value="UniProtKB-KW"/>
</dbReference>
<evidence type="ECO:0000313" key="7">
    <source>
        <dbReference type="EMBL" id="MBG6093856.1"/>
    </source>
</evidence>
<evidence type="ECO:0000313" key="8">
    <source>
        <dbReference type="Proteomes" id="UP000614047"/>
    </source>
</evidence>
<sequence length="258" mass="27258">MRPPGVYSPQGDTSLLCEIVGREAPVGGARVLDLGTGTGAVAMAAARGGAARVTAVDVSARAVLAARANALLRGRRMRVLRGDLFGPVAGEVFDVILANPPYVIGGPEPAVRRGGARAWHGGPGGRRILDRLCAQATRHLAPGGTLLLVHSAFSGVEASLAALHRSGLRARVVARRPEPFGPVMRGKAAALEARGLIGHGQRHEELVVIRADRDAAGGQDERRDERRDEERDEGRGEGRDEERDEGRAGEGHAWRRSA</sequence>
<feature type="domain" description="Methyltransferase small" evidence="6">
    <location>
        <begin position="13"/>
        <end position="105"/>
    </location>
</feature>
<dbReference type="Proteomes" id="UP000614047">
    <property type="component" value="Unassembled WGS sequence"/>
</dbReference>
<proteinExistence type="inferred from homology"/>
<accession>A0A931DTZ5</accession>
<comment type="caution">
    <text evidence="7">The sequence shown here is derived from an EMBL/GenBank/DDBJ whole genome shotgun (WGS) entry which is preliminary data.</text>
</comment>
<dbReference type="GO" id="GO:0003676">
    <property type="term" value="F:nucleic acid binding"/>
    <property type="evidence" value="ECO:0007669"/>
    <property type="project" value="InterPro"/>
</dbReference>
<dbReference type="PROSITE" id="PS00092">
    <property type="entry name" value="N6_MTASE"/>
    <property type="match status" value="1"/>
</dbReference>
<organism evidence="7 8">
    <name type="scientific">Actinomadura viridis</name>
    <dbReference type="NCBI Taxonomy" id="58110"/>
    <lineage>
        <taxon>Bacteria</taxon>
        <taxon>Bacillati</taxon>
        <taxon>Actinomycetota</taxon>
        <taxon>Actinomycetes</taxon>
        <taxon>Streptosporangiales</taxon>
        <taxon>Thermomonosporaceae</taxon>
        <taxon>Actinomadura</taxon>
    </lineage>
</organism>
<keyword evidence="8" id="KW-1185">Reference proteome</keyword>
<evidence type="ECO:0000256" key="1">
    <source>
        <dbReference type="ARBA" id="ARBA00006149"/>
    </source>
</evidence>
<dbReference type="InterPro" id="IPR029063">
    <property type="entry name" value="SAM-dependent_MTases_sf"/>
</dbReference>
<dbReference type="GO" id="GO:0102559">
    <property type="term" value="F:peptide chain release factor N(5)-glutamine methyltransferase activity"/>
    <property type="evidence" value="ECO:0007669"/>
    <property type="project" value="UniProtKB-EC"/>
</dbReference>
<dbReference type="InterPro" id="IPR052190">
    <property type="entry name" value="Euk-Arch_PrmC-MTase"/>
</dbReference>
<dbReference type="GO" id="GO:0035657">
    <property type="term" value="C:eRF1 methyltransferase complex"/>
    <property type="evidence" value="ECO:0007669"/>
    <property type="project" value="TreeGrafter"/>
</dbReference>
<dbReference type="NCBIfam" id="TIGR00537">
    <property type="entry name" value="hemK_rel_arch"/>
    <property type="match status" value="1"/>
</dbReference>
<name>A0A931DTZ5_9ACTN</name>
<feature type="region of interest" description="Disordered" evidence="5">
    <location>
        <begin position="210"/>
        <end position="258"/>
    </location>
</feature>
<dbReference type="PANTHER" id="PTHR45875:SF1">
    <property type="entry name" value="METHYLTRANSFERASE N6AMT1"/>
    <property type="match status" value="1"/>
</dbReference>
<dbReference type="InterPro" id="IPR004557">
    <property type="entry name" value="PrmC-related"/>
</dbReference>
<gene>
    <name evidence="7" type="ORF">IW256_007969</name>
</gene>
<comment type="similarity">
    <text evidence="1">Belongs to the eukaryotic/archaeal PrmC-related family.</text>
</comment>
<dbReference type="SUPFAM" id="SSF53335">
    <property type="entry name" value="S-adenosyl-L-methionine-dependent methyltransferases"/>
    <property type="match status" value="1"/>
</dbReference>
<dbReference type="InterPro" id="IPR007848">
    <property type="entry name" value="Small_mtfrase_dom"/>
</dbReference>
<evidence type="ECO:0000256" key="4">
    <source>
        <dbReference type="ARBA" id="ARBA00022691"/>
    </source>
</evidence>
<evidence type="ECO:0000256" key="5">
    <source>
        <dbReference type="SAM" id="MobiDB-lite"/>
    </source>
</evidence>
<dbReference type="Pfam" id="PF05175">
    <property type="entry name" value="MTS"/>
    <property type="match status" value="1"/>
</dbReference>
<evidence type="ECO:0000256" key="3">
    <source>
        <dbReference type="ARBA" id="ARBA00022679"/>
    </source>
</evidence>